<dbReference type="GO" id="GO:0003677">
    <property type="term" value="F:DNA binding"/>
    <property type="evidence" value="ECO:0007669"/>
    <property type="project" value="UniProtKB-KW"/>
</dbReference>
<dbReference type="InterPro" id="IPR011256">
    <property type="entry name" value="Reg_factor_effector_dom_sf"/>
</dbReference>
<keyword evidence="4" id="KW-1185">Reference proteome</keyword>
<dbReference type="SUPFAM" id="SSF55136">
    <property type="entry name" value="Probable bacterial effector-binding domain"/>
    <property type="match status" value="1"/>
</dbReference>
<comment type="caution">
    <text evidence="3">The sequence shown here is derived from an EMBL/GenBank/DDBJ whole genome shotgun (WGS) entry which is preliminary data.</text>
</comment>
<dbReference type="OrthoDB" id="7849865at2"/>
<dbReference type="Pfam" id="PF13411">
    <property type="entry name" value="MerR_1"/>
    <property type="match status" value="1"/>
</dbReference>
<evidence type="ECO:0000313" key="3">
    <source>
        <dbReference type="EMBL" id="ERK55802.1"/>
    </source>
</evidence>
<dbReference type="Gene3D" id="3.20.80.10">
    <property type="entry name" value="Regulatory factor, effector binding domain"/>
    <property type="match status" value="1"/>
</dbReference>
<keyword evidence="1" id="KW-0238">DNA-binding</keyword>
<gene>
    <name evidence="3" type="ORF">HMPREF0682_1438</name>
</gene>
<feature type="domain" description="HTH merR-type" evidence="2">
    <location>
        <begin position="10"/>
        <end position="80"/>
    </location>
</feature>
<name>U2RYX8_9ACTN</name>
<dbReference type="GeneID" id="95360096"/>
<dbReference type="Proteomes" id="UP000017052">
    <property type="component" value="Unassembled WGS sequence"/>
</dbReference>
<evidence type="ECO:0000256" key="1">
    <source>
        <dbReference type="ARBA" id="ARBA00023125"/>
    </source>
</evidence>
<dbReference type="PANTHER" id="PTHR30204">
    <property type="entry name" value="REDOX-CYCLING DRUG-SENSING TRANSCRIPTIONAL ACTIVATOR SOXR"/>
    <property type="match status" value="1"/>
</dbReference>
<proteinExistence type="predicted"/>
<dbReference type="InterPro" id="IPR000551">
    <property type="entry name" value="MerR-type_HTH_dom"/>
</dbReference>
<dbReference type="AlphaFoldDB" id="U2RYX8"/>
<protein>
    <submittedName>
        <fullName evidence="3">MerR HTH family regulatory protein</fullName>
    </submittedName>
</protein>
<reference evidence="3" key="1">
    <citation type="submission" date="2013-08" db="EMBL/GenBank/DDBJ databases">
        <authorList>
            <person name="Durkin A.S."/>
            <person name="Haft D.R."/>
            <person name="McCorrison J."/>
            <person name="Torralba M."/>
            <person name="Gillis M."/>
            <person name="Haft D.H."/>
            <person name="Methe B."/>
            <person name="Sutton G."/>
            <person name="Nelson K.E."/>
        </authorList>
    </citation>
    <scope>NUCLEOTIDE SEQUENCE [LARGE SCALE GENOMIC DNA]</scope>
    <source>
        <strain evidence="3">F0233</strain>
    </source>
</reference>
<dbReference type="SUPFAM" id="SSF46955">
    <property type="entry name" value="Putative DNA-binding domain"/>
    <property type="match status" value="1"/>
</dbReference>
<dbReference type="Pfam" id="PF06445">
    <property type="entry name" value="GyrI-like"/>
    <property type="match status" value="1"/>
</dbReference>
<dbReference type="PROSITE" id="PS50937">
    <property type="entry name" value="HTH_MERR_2"/>
    <property type="match status" value="1"/>
</dbReference>
<dbReference type="EMBL" id="ACVN02000174">
    <property type="protein sequence ID" value="ERK55802.1"/>
    <property type="molecule type" value="Genomic_DNA"/>
</dbReference>
<accession>U2RYX8</accession>
<dbReference type="InterPro" id="IPR029442">
    <property type="entry name" value="GyrI-like"/>
</dbReference>
<dbReference type="GO" id="GO:0003700">
    <property type="term" value="F:DNA-binding transcription factor activity"/>
    <property type="evidence" value="ECO:0007669"/>
    <property type="project" value="InterPro"/>
</dbReference>
<dbReference type="SMART" id="SM00871">
    <property type="entry name" value="AraC_E_bind"/>
    <property type="match status" value="1"/>
</dbReference>
<dbReference type="InterPro" id="IPR047057">
    <property type="entry name" value="MerR_fam"/>
</dbReference>
<dbReference type="CDD" id="cd01107">
    <property type="entry name" value="HTH_BmrR"/>
    <property type="match status" value="1"/>
</dbReference>
<dbReference type="RefSeq" id="WP_021797512.1">
    <property type="nucleotide sequence ID" value="NZ_ACVN02000174.1"/>
</dbReference>
<dbReference type="Gene3D" id="1.10.1660.10">
    <property type="match status" value="1"/>
</dbReference>
<dbReference type="PANTHER" id="PTHR30204:SF97">
    <property type="entry name" value="MERR FAMILY REGULATORY PROTEIN"/>
    <property type="match status" value="1"/>
</dbReference>
<evidence type="ECO:0000313" key="4">
    <source>
        <dbReference type="Proteomes" id="UP000017052"/>
    </source>
</evidence>
<organism evidence="3 4">
    <name type="scientific">Propionibacterium acidifaciens F0233</name>
    <dbReference type="NCBI Taxonomy" id="553198"/>
    <lineage>
        <taxon>Bacteria</taxon>
        <taxon>Bacillati</taxon>
        <taxon>Actinomycetota</taxon>
        <taxon>Actinomycetes</taxon>
        <taxon>Propionibacteriales</taxon>
        <taxon>Propionibacteriaceae</taxon>
        <taxon>Propionibacterium</taxon>
    </lineage>
</organism>
<evidence type="ECO:0000259" key="2">
    <source>
        <dbReference type="PROSITE" id="PS50937"/>
    </source>
</evidence>
<dbReference type="SMART" id="SM00422">
    <property type="entry name" value="HTH_MERR"/>
    <property type="match status" value="1"/>
</dbReference>
<sequence length="286" mass="31631">MPEKDPNEARWTIGQFSRMTMLSARMLRHYDRIGLLSPGDVDPWNGYRYYSEAEFAPAMVLRRLREAGLGLDEIAVALPALLAGDESTWRPVVEHHLDRLEAEAGELGRRRERTLALLDHGEESIMTARPVAVTTLTIPAHTIIARRETIPTYGDEGALFGEFEPRLHEVLAATGTALTGEPSGATFYEEGHVEHDVDVEVWEVVAAPVEVPAPLTCRAVPERTVLAAEHAGPYEGISDVYTALLHEIGERGLTITGFSFERYLVGPAHNPDPSTWRTQVCFPVEG</sequence>
<dbReference type="InterPro" id="IPR009061">
    <property type="entry name" value="DNA-bd_dom_put_sf"/>
</dbReference>
<dbReference type="InterPro" id="IPR010499">
    <property type="entry name" value="AraC_E-bd"/>
</dbReference>